<dbReference type="PANTHER" id="PTHR43553">
    <property type="entry name" value="HEAVY METAL TRANSPORTER"/>
    <property type="match status" value="1"/>
</dbReference>
<comment type="caution">
    <text evidence="11">The sequence shown here is derived from an EMBL/GenBank/DDBJ whole genome shotgun (WGS) entry which is preliminary data.</text>
</comment>
<keyword evidence="12" id="KW-1185">Reference proteome</keyword>
<evidence type="ECO:0000259" key="9">
    <source>
        <dbReference type="PROSITE" id="PS50893"/>
    </source>
</evidence>
<keyword evidence="2" id="KW-0813">Transport</keyword>
<dbReference type="InterPro" id="IPR003593">
    <property type="entry name" value="AAA+_ATPase"/>
</dbReference>
<comment type="subcellular location">
    <subcellularLocation>
        <location evidence="1">Cell membrane</location>
        <topology evidence="1">Multi-pass membrane protein</topology>
    </subcellularLocation>
</comment>
<keyword evidence="3 8" id="KW-0812">Transmembrane</keyword>
<dbReference type="EMBL" id="JAUJEB010000021">
    <property type="protein sequence ID" value="MDN5217510.1"/>
    <property type="molecule type" value="Genomic_DNA"/>
</dbReference>
<evidence type="ECO:0000313" key="12">
    <source>
        <dbReference type="Proteomes" id="UP001172083"/>
    </source>
</evidence>
<evidence type="ECO:0000256" key="2">
    <source>
        <dbReference type="ARBA" id="ARBA00022448"/>
    </source>
</evidence>
<dbReference type="SUPFAM" id="SSF90123">
    <property type="entry name" value="ABC transporter transmembrane region"/>
    <property type="match status" value="1"/>
</dbReference>
<evidence type="ECO:0000256" key="5">
    <source>
        <dbReference type="ARBA" id="ARBA00022840"/>
    </source>
</evidence>
<dbReference type="Gene3D" id="1.20.1560.10">
    <property type="entry name" value="ABC transporter type 1, transmembrane domain"/>
    <property type="match status" value="1"/>
</dbReference>
<feature type="domain" description="ABC transmembrane type-1" evidence="10">
    <location>
        <begin position="15"/>
        <end position="294"/>
    </location>
</feature>
<dbReference type="NCBIfam" id="TIGR01194">
    <property type="entry name" value="cyc_pep_trnsptr"/>
    <property type="match status" value="1"/>
</dbReference>
<feature type="transmembrane region" description="Helical" evidence="8">
    <location>
        <begin position="127"/>
        <end position="147"/>
    </location>
</feature>
<evidence type="ECO:0000256" key="1">
    <source>
        <dbReference type="ARBA" id="ARBA00004651"/>
    </source>
</evidence>
<dbReference type="Pfam" id="PF00005">
    <property type="entry name" value="ABC_tran"/>
    <property type="match status" value="1"/>
</dbReference>
<dbReference type="Gene3D" id="3.40.50.300">
    <property type="entry name" value="P-loop containing nucleotide triphosphate hydrolases"/>
    <property type="match status" value="1"/>
</dbReference>
<feature type="transmembrane region" description="Helical" evidence="8">
    <location>
        <begin position="153"/>
        <end position="169"/>
    </location>
</feature>
<feature type="transmembrane region" description="Helical" evidence="8">
    <location>
        <begin position="273"/>
        <end position="295"/>
    </location>
</feature>
<dbReference type="Proteomes" id="UP001172083">
    <property type="component" value="Unassembled WGS sequence"/>
</dbReference>
<protein>
    <submittedName>
        <fullName evidence="11">Cyclic peptide export ABC transporter</fullName>
    </submittedName>
</protein>
<evidence type="ECO:0000256" key="7">
    <source>
        <dbReference type="ARBA" id="ARBA00023136"/>
    </source>
</evidence>
<keyword evidence="5" id="KW-0067">ATP-binding</keyword>
<evidence type="ECO:0000256" key="3">
    <source>
        <dbReference type="ARBA" id="ARBA00022692"/>
    </source>
</evidence>
<evidence type="ECO:0000259" key="10">
    <source>
        <dbReference type="PROSITE" id="PS50929"/>
    </source>
</evidence>
<dbReference type="SMART" id="SM00382">
    <property type="entry name" value="AAA"/>
    <property type="match status" value="1"/>
</dbReference>
<dbReference type="InterPro" id="IPR050095">
    <property type="entry name" value="ECF_ABC_transporter_ATP-bd"/>
</dbReference>
<dbReference type="SUPFAM" id="SSF52540">
    <property type="entry name" value="P-loop containing nucleoside triphosphate hydrolases"/>
    <property type="match status" value="1"/>
</dbReference>
<reference evidence="11" key="1">
    <citation type="submission" date="2023-06" db="EMBL/GenBank/DDBJ databases">
        <title>Genomic of Agaribacillus aureum.</title>
        <authorList>
            <person name="Wang G."/>
        </authorList>
    </citation>
    <scope>NUCLEOTIDE SEQUENCE</scope>
    <source>
        <strain evidence="11">BMA12</strain>
    </source>
</reference>
<dbReference type="InterPro" id="IPR003439">
    <property type="entry name" value="ABC_transporter-like_ATP-bd"/>
</dbReference>
<feature type="transmembrane region" description="Helical" evidence="8">
    <location>
        <begin position="52"/>
        <end position="72"/>
    </location>
</feature>
<accession>A0ABT8LI76</accession>
<sequence>MNSNIIKVFRQRSKFIILLIVLLGGVNSVLNGGLLMFINNTIMQKPLPYFPQFDWLIFILMLLGSLLCSRMFQTHMVNMTNNILFEFDLNILNRLKHASFEDFEKLGHEKVYAVINDTRVLGHAPEVFMNAFNSLIIAICCFAYLFWISPVGGAIILMVMVALLVFYMIRNKQIEKQLNQQRDLLNSYFMHLNDLLRGFREVKMSLLKNENIFTKYLIKNRLMVKDISIDTSIKYMNNELTGTYSWYIVLGVIMFLMPRIFDLTIANTTAFLVTVLYLIGPVAVLVALIPTYTAVKIAAERLNSFDKEVGIIEMKSRSNENSNILDKCDFDNIRFEDVTFWYSNGDDDRSFALEPINIQIEKGELIFVAGGNGSGKSTFAYLLAGLYKPKSGKIFFNNQEITDDLHFQYSDKMSAIFTNNHLFRENYDNLNLLSTNNVLKELLQMLHLTDVVRFDDKKNNLGRDFSKGQQKRLALIYALLEDKQIILLDEWAAEQDPGFRKYFYKEVLPILRRQGKTIIAITHDDDYYSCASRLIKFDYGKIVSDSKLTDKNIEINCPSPKI</sequence>
<dbReference type="RefSeq" id="WP_346762844.1">
    <property type="nucleotide sequence ID" value="NZ_JAUJEB010000021.1"/>
</dbReference>
<dbReference type="PROSITE" id="PS50929">
    <property type="entry name" value="ABC_TM1F"/>
    <property type="match status" value="1"/>
</dbReference>
<feature type="transmembrane region" description="Helical" evidence="8">
    <location>
        <begin position="244"/>
        <end position="261"/>
    </location>
</feature>
<dbReference type="InterPro" id="IPR011527">
    <property type="entry name" value="ABC1_TM_dom"/>
</dbReference>
<dbReference type="InterPro" id="IPR005898">
    <property type="entry name" value="Cyc_pep_transpt_SyrD/YojI"/>
</dbReference>
<name>A0ABT8LI76_9BACT</name>
<dbReference type="InterPro" id="IPR027417">
    <property type="entry name" value="P-loop_NTPase"/>
</dbReference>
<keyword evidence="7 8" id="KW-0472">Membrane</keyword>
<feature type="domain" description="ABC transporter" evidence="9">
    <location>
        <begin position="333"/>
        <end position="562"/>
    </location>
</feature>
<keyword evidence="4" id="KW-0547">Nucleotide-binding</keyword>
<dbReference type="InterPro" id="IPR036640">
    <property type="entry name" value="ABC1_TM_sf"/>
</dbReference>
<dbReference type="PROSITE" id="PS50893">
    <property type="entry name" value="ABC_TRANSPORTER_2"/>
    <property type="match status" value="1"/>
</dbReference>
<evidence type="ECO:0000256" key="4">
    <source>
        <dbReference type="ARBA" id="ARBA00022741"/>
    </source>
</evidence>
<evidence type="ECO:0000313" key="11">
    <source>
        <dbReference type="EMBL" id="MDN5217510.1"/>
    </source>
</evidence>
<gene>
    <name evidence="11" type="ORF">QQ020_35890</name>
</gene>
<proteinExistence type="predicted"/>
<evidence type="ECO:0000256" key="8">
    <source>
        <dbReference type="SAM" id="Phobius"/>
    </source>
</evidence>
<evidence type="ECO:0000256" key="6">
    <source>
        <dbReference type="ARBA" id="ARBA00022989"/>
    </source>
</evidence>
<organism evidence="11 12">
    <name type="scientific">Agaribacillus aureus</name>
    <dbReference type="NCBI Taxonomy" id="3051825"/>
    <lineage>
        <taxon>Bacteria</taxon>
        <taxon>Pseudomonadati</taxon>
        <taxon>Bacteroidota</taxon>
        <taxon>Cytophagia</taxon>
        <taxon>Cytophagales</taxon>
        <taxon>Splendidivirgaceae</taxon>
        <taxon>Agaribacillus</taxon>
    </lineage>
</organism>
<dbReference type="PANTHER" id="PTHR43553:SF11">
    <property type="entry name" value="ABC TRANSPORTER ATP-BINDING_PERMEASE PROTEIN YOJI"/>
    <property type="match status" value="1"/>
</dbReference>
<keyword evidence="6 8" id="KW-1133">Transmembrane helix</keyword>